<accession>D5U362</accession>
<dbReference type="Gene3D" id="3.30.420.60">
    <property type="entry name" value="eRF1 domain 2"/>
    <property type="match status" value="1"/>
</dbReference>
<comment type="similarity">
    <text evidence="3 9">Belongs to the eukaryotic release factor 1 family. Pelota subfamily.</text>
</comment>
<protein>
    <recommendedName>
        <fullName evidence="9">Protein pelota homolog</fullName>
        <ecNumber evidence="9">3.1.-.-</ecNumber>
    </recommendedName>
</protein>
<comment type="subunit">
    <text evidence="9">Monomer.</text>
</comment>
<sequence length="360" mass="40042">MWCGLKIIEEDLKKGWVKILVEDEDDLWILYNILSPGDIVYGRTSREVKQGEGGSSRRVSMTLGLRLEKLEFQEFSDRLRVRGIVVDGPEEFGVKGHYHTINLSPGDTLIVFKEKWSASELEALRRSSVKKRRVMLVNIDHDEACIAVLTEQGVIQLSEAYGRLPGKMYASGYDTLLRNYLEEVLKLVSDYASRERVDALVVAGPGDLKNTLADLARSRVKGLPVYVDSTSIGGCSGLNELLRRDVVKKVVSELSVIRAREVFEVFKRLVVEQPDRVAYGVDEAYCAALMSAVDKLVVVSELIKSGDEGVRSKVLETLDKAFSSKADIWIIPGRADIGVEVSGFGGIIAVLRYPLQTRTC</sequence>
<dbReference type="PANTHER" id="PTHR10853:SF0">
    <property type="entry name" value="PROTEIN PELOTA HOMOLOG"/>
    <property type="match status" value="1"/>
</dbReference>
<dbReference type="Gene3D" id="3.30.1330.30">
    <property type="match status" value="1"/>
</dbReference>
<dbReference type="GO" id="GO:0016787">
    <property type="term" value="F:hydrolase activity"/>
    <property type="evidence" value="ECO:0007669"/>
    <property type="project" value="UniProtKB-KW"/>
</dbReference>
<dbReference type="KEGG" id="tag:Tagg_1299"/>
<dbReference type="InterPro" id="IPR004405">
    <property type="entry name" value="TF_pelota"/>
</dbReference>
<dbReference type="eggNOG" id="arCOG01741">
    <property type="taxonomic scope" value="Archaea"/>
</dbReference>
<evidence type="ECO:0000256" key="8">
    <source>
        <dbReference type="ARBA" id="ARBA00022801"/>
    </source>
</evidence>
<dbReference type="EMBL" id="CP001939">
    <property type="protein sequence ID" value="ADG91562.1"/>
    <property type="molecule type" value="Genomic_DNA"/>
</dbReference>
<keyword evidence="4 9" id="KW-0963">Cytoplasm</keyword>
<evidence type="ECO:0000256" key="7">
    <source>
        <dbReference type="ARBA" id="ARBA00022759"/>
    </source>
</evidence>
<organism evidence="11 12">
    <name type="scientific">Thermosphaera aggregans (strain DSM 11486 / M11TL)</name>
    <dbReference type="NCBI Taxonomy" id="633148"/>
    <lineage>
        <taxon>Archaea</taxon>
        <taxon>Thermoproteota</taxon>
        <taxon>Thermoprotei</taxon>
        <taxon>Desulfurococcales</taxon>
        <taxon>Desulfurococcaceae</taxon>
        <taxon>Thermosphaera</taxon>
    </lineage>
</organism>
<evidence type="ECO:0000256" key="2">
    <source>
        <dbReference type="ARBA" id="ARBA00004496"/>
    </source>
</evidence>
<reference evidence="11 12" key="1">
    <citation type="journal article" date="2010" name="Stand. Genomic Sci.">
        <title>Complete genome sequence of Thermosphaera aggregans type strain (M11TL).</title>
        <authorList>
            <person name="Spring S."/>
            <person name="Rachel R."/>
            <person name="Lapidus A."/>
            <person name="Davenport K."/>
            <person name="Tice H."/>
            <person name="Copeland A."/>
            <person name="Cheng J.F."/>
            <person name="Lucas S."/>
            <person name="Chen F."/>
            <person name="Nolan M."/>
            <person name="Bruce D."/>
            <person name="Goodwin L."/>
            <person name="Pitluck S."/>
            <person name="Ivanova N."/>
            <person name="Mavromatis K."/>
            <person name="Ovchinnikova G."/>
            <person name="Pati A."/>
            <person name="Chen A."/>
            <person name="Palaniappan K."/>
            <person name="Land M."/>
            <person name="Hauser L."/>
            <person name="Chang Y.J."/>
            <person name="Jeffries C.C."/>
            <person name="Brettin T."/>
            <person name="Detter J.C."/>
            <person name="Tapia R."/>
            <person name="Han C."/>
            <person name="Heimerl T."/>
            <person name="Weikl F."/>
            <person name="Brambilla E."/>
            <person name="Goker M."/>
            <person name="Bristow J."/>
            <person name="Eisen J.A."/>
            <person name="Markowitz V."/>
            <person name="Hugenholtz P."/>
            <person name="Kyrpides N.C."/>
            <person name="Klenk H.P."/>
        </authorList>
    </citation>
    <scope>NUCLEOTIDE SEQUENCE [LARGE SCALE GENOMIC DNA]</scope>
    <source>
        <strain evidence="12">DSM 11486 / M11TL</strain>
    </source>
</reference>
<evidence type="ECO:0000256" key="1">
    <source>
        <dbReference type="ARBA" id="ARBA00001968"/>
    </source>
</evidence>
<dbReference type="GO" id="GO:0070966">
    <property type="term" value="P:nuclear-transcribed mRNA catabolic process, no-go decay"/>
    <property type="evidence" value="ECO:0007669"/>
    <property type="project" value="InterPro"/>
</dbReference>
<dbReference type="InterPro" id="IPR058547">
    <property type="entry name" value="Pelota_N"/>
</dbReference>
<dbReference type="NCBIfam" id="TIGR00111">
    <property type="entry name" value="pelota"/>
    <property type="match status" value="1"/>
</dbReference>
<dbReference type="AlphaFoldDB" id="D5U362"/>
<dbReference type="GO" id="GO:0071025">
    <property type="term" value="P:RNA surveillance"/>
    <property type="evidence" value="ECO:0007669"/>
    <property type="project" value="InterPro"/>
</dbReference>
<evidence type="ECO:0000256" key="5">
    <source>
        <dbReference type="ARBA" id="ARBA00022722"/>
    </source>
</evidence>
<dbReference type="InterPro" id="IPR038069">
    <property type="entry name" value="Pelota/DOM34_N"/>
</dbReference>
<dbReference type="GO" id="GO:0070651">
    <property type="term" value="P:nonfunctional rRNA decay"/>
    <property type="evidence" value="ECO:0007669"/>
    <property type="project" value="TreeGrafter"/>
</dbReference>
<keyword evidence="7 9" id="KW-0255">Endonuclease</keyword>
<gene>
    <name evidence="9" type="primary">pelA</name>
    <name evidence="11" type="ordered locus">Tagg_1299</name>
</gene>
<dbReference type="SMART" id="SM01194">
    <property type="entry name" value="eRF1_1"/>
    <property type="match status" value="1"/>
</dbReference>
<evidence type="ECO:0000313" key="11">
    <source>
        <dbReference type="EMBL" id="ADG91562.1"/>
    </source>
</evidence>
<dbReference type="InterPro" id="IPR023521">
    <property type="entry name" value="Pelota_arc"/>
</dbReference>
<dbReference type="InterPro" id="IPR005140">
    <property type="entry name" value="eRF1_Pelota-like_N"/>
</dbReference>
<feature type="domain" description="eRF1/Pelota-like N-terminal" evidence="10">
    <location>
        <begin position="5"/>
        <end position="129"/>
    </location>
</feature>
<dbReference type="SUPFAM" id="SSF159065">
    <property type="entry name" value="Dom34/Pelota N-terminal domain-like"/>
    <property type="match status" value="1"/>
</dbReference>
<keyword evidence="12" id="KW-1185">Reference proteome</keyword>
<dbReference type="GO" id="GO:0004519">
    <property type="term" value="F:endonuclease activity"/>
    <property type="evidence" value="ECO:0007669"/>
    <property type="project" value="UniProtKB-UniRule"/>
</dbReference>
<keyword evidence="8 9" id="KW-0378">Hydrolase</keyword>
<dbReference type="HAMAP" id="MF_01853">
    <property type="entry name" value="PelO"/>
    <property type="match status" value="1"/>
</dbReference>
<dbReference type="STRING" id="633148.Tagg_1299"/>
<dbReference type="HOGENOM" id="CLU_023334_0_0_2"/>
<dbReference type="Pfam" id="PF03464">
    <property type="entry name" value="eRF1_2"/>
    <property type="match status" value="1"/>
</dbReference>
<dbReference type="PANTHER" id="PTHR10853">
    <property type="entry name" value="PELOTA"/>
    <property type="match status" value="1"/>
</dbReference>
<dbReference type="Gene3D" id="2.30.30.870">
    <property type="entry name" value="Pelota, domain A"/>
    <property type="match status" value="1"/>
</dbReference>
<dbReference type="SUPFAM" id="SSF53137">
    <property type="entry name" value="Translational machinery components"/>
    <property type="match status" value="1"/>
</dbReference>
<comment type="function">
    <text evidence="9">May function in recognizing stalled ribosomes, interact with stem-loop structures in stalled mRNA molecules, and effect endonucleolytic cleavage of the mRNA. May play a role in the release non-functional ribosomes and degradation of damaged mRNAs. Has endoribonuclease activity.</text>
</comment>
<dbReference type="SUPFAM" id="SSF55315">
    <property type="entry name" value="L30e-like"/>
    <property type="match status" value="1"/>
</dbReference>
<evidence type="ECO:0000313" key="12">
    <source>
        <dbReference type="Proteomes" id="UP000002376"/>
    </source>
</evidence>
<keyword evidence="6 9" id="KW-0479">Metal-binding</keyword>
<dbReference type="GO" id="GO:0005737">
    <property type="term" value="C:cytoplasm"/>
    <property type="evidence" value="ECO:0007669"/>
    <property type="project" value="UniProtKB-SubCell"/>
</dbReference>
<dbReference type="InterPro" id="IPR029064">
    <property type="entry name" value="Ribosomal_eL30-like_sf"/>
</dbReference>
<dbReference type="GO" id="GO:0070481">
    <property type="term" value="P:nuclear-transcribed mRNA catabolic process, non-stop decay"/>
    <property type="evidence" value="ECO:0007669"/>
    <property type="project" value="InterPro"/>
</dbReference>
<dbReference type="Proteomes" id="UP000002376">
    <property type="component" value="Chromosome"/>
</dbReference>
<keyword evidence="5 9" id="KW-0540">Nuclease</keyword>
<evidence type="ECO:0000256" key="6">
    <source>
        <dbReference type="ARBA" id="ARBA00022723"/>
    </source>
</evidence>
<dbReference type="GO" id="GO:0046872">
    <property type="term" value="F:metal ion binding"/>
    <property type="evidence" value="ECO:0007669"/>
    <property type="project" value="UniProtKB-UniRule"/>
</dbReference>
<reference key="3">
    <citation type="submission" date="2010-02" db="EMBL/GenBank/DDBJ databases">
        <title>Complete genome sequence of Thermosphaera aggregans type strain (M11TL).</title>
        <authorList>
            <consortium name="US DOE Joint Genome Institute (JGI-PGF)"/>
            <person name="Spring S."/>
            <person name="Lapidus A."/>
            <person name="Munk C."/>
            <person name="Schroeder M."/>
            <person name="Glavina Del Rio T."/>
            <person name="Tice H."/>
            <person name="Copeland A."/>
            <person name="Cheng J.-F."/>
            <person name="Lucas S."/>
            <person name="Chen F."/>
            <person name="Nolan M."/>
            <person name="Bruce D."/>
            <person name="Goodwin L."/>
            <person name="Pitluck S."/>
            <person name="Ivanova N."/>
            <person name="Mavromatis K."/>
            <person name="Ovchinnikova G."/>
            <person name="Pati A."/>
            <person name="Chen A."/>
            <person name="Palaniappan K."/>
            <person name="Land M."/>
            <person name="Hauser L."/>
            <person name="Chang Y.-J."/>
            <person name="Jeffries C.C."/>
            <person name="Brettin T."/>
            <person name="Detter J.C."/>
            <person name="Tapia R."/>
            <person name="Han C."/>
            <person name="Chain P."/>
            <person name="Heimerl T."/>
            <person name="Weik F."/>
            <person name="Goker M."/>
            <person name="Rachel R."/>
            <person name="Bristow J."/>
            <person name="Eisen J.A."/>
            <person name="Markowitz V."/>
            <person name="Hugenholtz P."/>
            <person name="Kyrpides N.C."/>
            <person name="Klenk H.-P."/>
        </authorList>
    </citation>
    <scope>NUCLEOTIDE SEQUENCE</scope>
    <source>
        <strain>DSM 11486</strain>
    </source>
</reference>
<dbReference type="InterPro" id="IPR005142">
    <property type="entry name" value="eRF1_3"/>
</dbReference>
<evidence type="ECO:0000259" key="10">
    <source>
        <dbReference type="SMART" id="SM01194"/>
    </source>
</evidence>
<dbReference type="InterPro" id="IPR005141">
    <property type="entry name" value="eRF1_2"/>
</dbReference>
<evidence type="ECO:0000256" key="3">
    <source>
        <dbReference type="ARBA" id="ARBA00009504"/>
    </source>
</evidence>
<evidence type="ECO:0000256" key="9">
    <source>
        <dbReference type="HAMAP-Rule" id="MF_01853"/>
    </source>
</evidence>
<comment type="cofactor">
    <cofactor evidence="1 9">
        <name>a divalent metal cation</name>
        <dbReference type="ChEBI" id="CHEBI:60240"/>
    </cofactor>
</comment>
<dbReference type="InterPro" id="IPR042226">
    <property type="entry name" value="eFR1_2_sf"/>
</dbReference>
<reference evidence="12" key="2">
    <citation type="journal article" date="2010" name="Stand. Genomic Sci.">
        <title>Complete genome sequence of Thermosphaera aggregans type strain (M11TLT).</title>
        <authorList>
            <person name="Spring S."/>
            <person name="Rachel R."/>
            <person name="Lapidus A."/>
            <person name="Davenport K."/>
            <person name="Tice H."/>
            <person name="Copeland A."/>
            <person name="Cheng J.-F."/>
            <person name="Lucas S."/>
            <person name="Chen F."/>
            <person name="Nolan M."/>
            <person name="Bruce D."/>
            <person name="Goodwin L."/>
            <person name="Pitluck S."/>
            <person name="Ivanova N."/>
            <person name="Mavromatis K."/>
            <person name="Ovchinnikova G."/>
            <person name="Pati A."/>
            <person name="Chen A."/>
            <person name="Palaniappan K."/>
            <person name="Land M."/>
            <person name="Hauser L."/>
            <person name="Chang Y.-J."/>
            <person name="Jeffries C.C."/>
            <person name="Brettin T."/>
            <person name="Detter J.C."/>
            <person name="Tapia R."/>
            <person name="Han C."/>
            <person name="Heimerl T."/>
            <person name="Weikl F."/>
            <person name="Brambilla E."/>
            <person name="Goker M."/>
            <person name="Bristow J."/>
            <person name="Eisen J.A."/>
            <person name="Markowitz V."/>
            <person name="Hugenholtz P."/>
            <person name="Kyrpides N.C."/>
            <person name="Klenk H.-P."/>
        </authorList>
    </citation>
    <scope>NUCLEOTIDE SEQUENCE [LARGE SCALE GENOMIC DNA]</scope>
    <source>
        <strain evidence="12">DSM 11486 / M11TL</strain>
    </source>
</reference>
<dbReference type="Pfam" id="PF03465">
    <property type="entry name" value="eRF1_3"/>
    <property type="match status" value="1"/>
</dbReference>
<dbReference type="Pfam" id="PF26356">
    <property type="entry name" value="Pelota_N"/>
    <property type="match status" value="1"/>
</dbReference>
<dbReference type="EC" id="3.1.-.-" evidence="9"/>
<dbReference type="GO" id="GO:0032790">
    <property type="term" value="P:ribosome disassembly"/>
    <property type="evidence" value="ECO:0007669"/>
    <property type="project" value="TreeGrafter"/>
</dbReference>
<comment type="domain">
    <text evidence="9">The N-terminal domain has the RNA-binding Sm fold. It harbors the endoribonuclease activity.</text>
</comment>
<comment type="subcellular location">
    <subcellularLocation>
        <location evidence="2 9">Cytoplasm</location>
    </subcellularLocation>
</comment>
<proteinExistence type="inferred from homology"/>
<name>D5U362_THEAM</name>
<evidence type="ECO:0000256" key="4">
    <source>
        <dbReference type="ARBA" id="ARBA00022490"/>
    </source>
</evidence>